<protein>
    <submittedName>
        <fullName evidence="3">PucR family transcriptional regulator</fullName>
    </submittedName>
</protein>
<gene>
    <name evidence="3" type="ORF">HH308_06880</name>
</gene>
<evidence type="ECO:0000313" key="4">
    <source>
        <dbReference type="Proteomes" id="UP000550729"/>
    </source>
</evidence>
<evidence type="ECO:0000259" key="1">
    <source>
        <dbReference type="Pfam" id="PF07905"/>
    </source>
</evidence>
<evidence type="ECO:0000259" key="2">
    <source>
        <dbReference type="Pfam" id="PF13556"/>
    </source>
</evidence>
<feature type="domain" description="Purine catabolism PurC-like" evidence="1">
    <location>
        <begin position="7"/>
        <end position="122"/>
    </location>
</feature>
<dbReference type="Proteomes" id="UP000550729">
    <property type="component" value="Unassembled WGS sequence"/>
</dbReference>
<dbReference type="Pfam" id="PF13556">
    <property type="entry name" value="HTH_30"/>
    <property type="match status" value="1"/>
</dbReference>
<evidence type="ECO:0000313" key="3">
    <source>
        <dbReference type="EMBL" id="NMO00937.1"/>
    </source>
</evidence>
<dbReference type="RefSeq" id="WP_170193435.1">
    <property type="nucleotide sequence ID" value="NZ_JABBNB010000005.1"/>
</dbReference>
<keyword evidence="4" id="KW-1185">Reference proteome</keyword>
<name>A0A848KSH1_9ACTN</name>
<dbReference type="Gene3D" id="1.10.10.2840">
    <property type="entry name" value="PucR C-terminal helix-turn-helix domain"/>
    <property type="match status" value="1"/>
</dbReference>
<dbReference type="EMBL" id="JABBNB010000005">
    <property type="protein sequence ID" value="NMO00937.1"/>
    <property type="molecule type" value="Genomic_DNA"/>
</dbReference>
<organism evidence="3 4">
    <name type="scientific">Gordonia asplenii</name>
    <dbReference type="NCBI Taxonomy" id="2725283"/>
    <lineage>
        <taxon>Bacteria</taxon>
        <taxon>Bacillati</taxon>
        <taxon>Actinomycetota</taxon>
        <taxon>Actinomycetes</taxon>
        <taxon>Mycobacteriales</taxon>
        <taxon>Gordoniaceae</taxon>
        <taxon>Gordonia</taxon>
    </lineage>
</organism>
<reference evidence="3 4" key="1">
    <citation type="submission" date="2020-04" db="EMBL/GenBank/DDBJ databases">
        <title>Gordonia sp. nov. TBRC 11910.</title>
        <authorList>
            <person name="Suriyachadkun C."/>
        </authorList>
    </citation>
    <scope>NUCLEOTIDE SEQUENCE [LARGE SCALE GENOMIC DNA]</scope>
    <source>
        <strain evidence="3 4">TBRC 11910</strain>
    </source>
</reference>
<comment type="caution">
    <text evidence="3">The sequence shown here is derived from an EMBL/GenBank/DDBJ whole genome shotgun (WGS) entry which is preliminary data.</text>
</comment>
<dbReference type="PANTHER" id="PTHR33744">
    <property type="entry name" value="CARBOHYDRATE DIACID REGULATOR"/>
    <property type="match status" value="1"/>
</dbReference>
<feature type="domain" description="PucR C-terminal helix-turn-helix" evidence="2">
    <location>
        <begin position="413"/>
        <end position="471"/>
    </location>
</feature>
<dbReference type="InterPro" id="IPR051448">
    <property type="entry name" value="CdaR-like_regulators"/>
</dbReference>
<dbReference type="Pfam" id="PF07905">
    <property type="entry name" value="PucR"/>
    <property type="match status" value="1"/>
</dbReference>
<accession>A0A848KSH1</accession>
<dbReference type="InterPro" id="IPR025736">
    <property type="entry name" value="PucR_C-HTH_dom"/>
</dbReference>
<dbReference type="InterPro" id="IPR012914">
    <property type="entry name" value="PucR_dom"/>
</dbReference>
<dbReference type="InterPro" id="IPR042070">
    <property type="entry name" value="PucR_C-HTH_sf"/>
</dbReference>
<proteinExistence type="predicted"/>
<sequence>MISVDQLVAVPSLGLRYLAGERGGSRLVTWAHACDLPDPWSWFDSGDLVMTTCGGLPDGEDDQRRWITSLIDSAVAGLVVAPGQSAPAITPGMLDVARDRGFPVLAAGYDLQFVTLARTVIESAIESERQRVAAIKRLYDTYWQSLHRRATLAERLSALERSTGWSLRVVDLSSGESIALGRKAFEGDVDDVEVQVELPGAAGTALIAGVDAGEPTDRPLLEHVGGLIALELEHAAEQRDRMRESGRALLNGLLDESITLSAVWPEFGLRSMTGELVVACFSAPDRQPLDHTSIHHLRCLQNVAPLLSVRDGELIAIVPNDTETLRRVACALAPSCGVGLSAVLALNSQVPEAFRQAHLAVAQANERGCTVAAYGEVAVRADFLPTSVEDTRHLVRNILGPLIRHDADAGAELVRSVRVFLDNDGGWQRAADALGVHRQTLVYRLKKVEQLTGLKPTSTQGSALLWLALTAADRAGLDLAEHSRPDVPRE</sequence>
<dbReference type="PANTHER" id="PTHR33744:SF1">
    <property type="entry name" value="DNA-BINDING TRANSCRIPTIONAL ACTIVATOR ADER"/>
    <property type="match status" value="1"/>
</dbReference>
<dbReference type="AlphaFoldDB" id="A0A848KSH1"/>